<comment type="caution">
    <text evidence="3">The sequence shown here is derived from an EMBL/GenBank/DDBJ whole genome shotgun (WGS) entry which is preliminary data.</text>
</comment>
<dbReference type="PANTHER" id="PTHR16253:SF0">
    <property type="entry name" value="TETRATRICOPEPTIDE REPEAT PROTEIN 22"/>
    <property type="match status" value="1"/>
</dbReference>
<evidence type="ECO:0000313" key="4">
    <source>
        <dbReference type="Proteomes" id="UP001217089"/>
    </source>
</evidence>
<feature type="region of interest" description="Disordered" evidence="2">
    <location>
        <begin position="452"/>
        <end position="494"/>
    </location>
</feature>
<dbReference type="InterPro" id="IPR019734">
    <property type="entry name" value="TPR_rpt"/>
</dbReference>
<dbReference type="Pfam" id="PF13181">
    <property type="entry name" value="TPR_8"/>
    <property type="match status" value="2"/>
</dbReference>
<keyword evidence="1" id="KW-0175">Coiled coil</keyword>
<dbReference type="SMART" id="SM00028">
    <property type="entry name" value="TPR"/>
    <property type="match status" value="3"/>
</dbReference>
<evidence type="ECO:0000313" key="3">
    <source>
        <dbReference type="EMBL" id="KAJ8302547.1"/>
    </source>
</evidence>
<accession>A0ABQ9EG37</accession>
<name>A0ABQ9EG37_TEGGR</name>
<evidence type="ECO:0000256" key="1">
    <source>
        <dbReference type="SAM" id="Coils"/>
    </source>
</evidence>
<sequence length="922" mass="106722">MSFDEFEPRIQHFPSSFQLEIERLNKAAIRNVLERLLRELKDDETTDCNEEIVRKNNLLSFLYWNLEEKTKAFQHNEDARRKDENSILAIANKAIYLQESTEFYSAEQCLIELEKLKSHELYAIFHRKAKAEIAYSYSRFGPRFYEKAEEEFEKVIHENGDNYLWKFGLGLIIQRQIHIYNNPNYFNISHEEKFKKAVYVLWDVVLHTADTNPVLCAKAWVEIGVLMYQKYKSLENELESVNLPKGMEDLKYLDCFEKACKISKNDAFVLERAGKFCRYSGQFEKSEEFLKKAIKLKETSFSHHHLGLTLKKSAFKYKRSKSYPTEHFQASGSISESNPAKSSLETDGFVSTKIQNIDFDRPHNVALLNTDPSLYSVMHNTEARTDDINIALDRLSITNESRSEGNDTESFGRNRGVDKEKDRESFRGSEILNTGIDRESFGGFEIHRRSFRENASRGRGNGREDRGLPCERQKSGTYRGRGRGRGKTGKKFTRSDSYTQQNLARNVINSPKKLSISPNNPKLEEATMHFKKAVSLSHGCNLRAQYHLGLTYAKLGRNKDALEAFKFITSQRRRLGAFNCITPQQSQQNESFTQMELVSAYEQQGLCLQRLSETCPDEEKNNLVFNSKQLFFMAIQTASDAVAVMPSLKSAWNAFPTLRDLLEKKSNKDLKDVEELAKLYELMHEYGKSIAFYEEILSQSTNDSERRKSQYAIAKNFVKLQDFDNAILFLNLLYCTGEGNQIDRQFYLDTYISGALNALQKQEQEKCAERFQNVFRFCCPCQNGEEQEESYDVHIITDDHESFEVIHIERILSCYCQLKVTVNERDVLPGRFKLRSTIASIKSSSCVVSVIHSPELLHQTNYYIENVIIFEKTMVIVNVDGVPAPEYLQKFPKINICRMSKEDIENCNEKWLEQFFRSLGPA</sequence>
<feature type="region of interest" description="Disordered" evidence="2">
    <location>
        <begin position="400"/>
        <end position="424"/>
    </location>
</feature>
<dbReference type="InterPro" id="IPR042342">
    <property type="entry name" value="TTC22"/>
</dbReference>
<feature type="compositionally biased region" description="Basic and acidic residues" evidence="2">
    <location>
        <begin position="401"/>
        <end position="424"/>
    </location>
</feature>
<proteinExistence type="predicted"/>
<dbReference type="SUPFAM" id="SSF48452">
    <property type="entry name" value="TPR-like"/>
    <property type="match status" value="3"/>
</dbReference>
<protein>
    <submittedName>
        <fullName evidence="3">Uncharacterized protein</fullName>
    </submittedName>
</protein>
<dbReference type="EMBL" id="JARBDR010000917">
    <property type="protein sequence ID" value="KAJ8302547.1"/>
    <property type="molecule type" value="Genomic_DNA"/>
</dbReference>
<dbReference type="Gene3D" id="1.25.40.10">
    <property type="entry name" value="Tetratricopeptide repeat domain"/>
    <property type="match status" value="2"/>
</dbReference>
<evidence type="ECO:0000256" key="2">
    <source>
        <dbReference type="SAM" id="MobiDB-lite"/>
    </source>
</evidence>
<organism evidence="3 4">
    <name type="scientific">Tegillarca granosa</name>
    <name type="common">Malaysian cockle</name>
    <name type="synonym">Anadara granosa</name>
    <dbReference type="NCBI Taxonomy" id="220873"/>
    <lineage>
        <taxon>Eukaryota</taxon>
        <taxon>Metazoa</taxon>
        <taxon>Spiralia</taxon>
        <taxon>Lophotrochozoa</taxon>
        <taxon>Mollusca</taxon>
        <taxon>Bivalvia</taxon>
        <taxon>Autobranchia</taxon>
        <taxon>Pteriomorphia</taxon>
        <taxon>Arcoida</taxon>
        <taxon>Arcoidea</taxon>
        <taxon>Arcidae</taxon>
        <taxon>Tegillarca</taxon>
    </lineage>
</organism>
<reference evidence="3 4" key="1">
    <citation type="submission" date="2022-12" db="EMBL/GenBank/DDBJ databases">
        <title>Chromosome-level genome of Tegillarca granosa.</title>
        <authorList>
            <person name="Kim J."/>
        </authorList>
    </citation>
    <scope>NUCLEOTIDE SEQUENCE [LARGE SCALE GENOMIC DNA]</scope>
    <source>
        <strain evidence="3">Teg-2019</strain>
        <tissue evidence="3">Adductor muscle</tissue>
    </source>
</reference>
<keyword evidence="4" id="KW-1185">Reference proteome</keyword>
<feature type="compositionally biased region" description="Basic residues" evidence="2">
    <location>
        <begin position="480"/>
        <end position="492"/>
    </location>
</feature>
<dbReference type="PANTHER" id="PTHR16253">
    <property type="entry name" value="TETRATRICOPEPTIDE REPEAT PROTEIN 22"/>
    <property type="match status" value="1"/>
</dbReference>
<dbReference type="Proteomes" id="UP001217089">
    <property type="component" value="Unassembled WGS sequence"/>
</dbReference>
<feature type="compositionally biased region" description="Basic and acidic residues" evidence="2">
    <location>
        <begin position="452"/>
        <end position="474"/>
    </location>
</feature>
<dbReference type="InterPro" id="IPR011990">
    <property type="entry name" value="TPR-like_helical_dom_sf"/>
</dbReference>
<gene>
    <name evidence="3" type="ORF">KUTeg_018943</name>
</gene>
<feature type="coiled-coil region" evidence="1">
    <location>
        <begin position="19"/>
        <end position="46"/>
    </location>
</feature>